<reference evidence="6" key="1">
    <citation type="submission" date="2021-03" db="EMBL/GenBank/DDBJ databases">
        <title>Taxonomic study of Clostridium polyendosporum from meadow-gley soil under rice.</title>
        <authorList>
            <person name="Kobayashi H."/>
            <person name="Tanizawa Y."/>
            <person name="Yagura M."/>
        </authorList>
    </citation>
    <scope>NUCLEOTIDE SEQUENCE</scope>
    <source>
        <strain evidence="6">JCM 30710</strain>
    </source>
</reference>
<dbReference type="Proteomes" id="UP000679179">
    <property type="component" value="Unassembled WGS sequence"/>
</dbReference>
<keyword evidence="2 5" id="KW-0812">Transmembrane</keyword>
<dbReference type="GO" id="GO:0016020">
    <property type="term" value="C:membrane"/>
    <property type="evidence" value="ECO:0007669"/>
    <property type="project" value="UniProtKB-SubCell"/>
</dbReference>
<accession>A0A919RWS4</accession>
<evidence type="ECO:0008006" key="8">
    <source>
        <dbReference type="Google" id="ProtNLM"/>
    </source>
</evidence>
<keyword evidence="4 5" id="KW-0472">Membrane</keyword>
<feature type="transmembrane region" description="Helical" evidence="5">
    <location>
        <begin position="118"/>
        <end position="139"/>
    </location>
</feature>
<dbReference type="PANTHER" id="PTHR11040:SF205">
    <property type="entry name" value="ZINC TRANSPORTER ZUPT"/>
    <property type="match status" value="1"/>
</dbReference>
<evidence type="ECO:0000256" key="3">
    <source>
        <dbReference type="ARBA" id="ARBA00022989"/>
    </source>
</evidence>
<keyword evidence="7" id="KW-1185">Reference proteome</keyword>
<feature type="transmembrane region" description="Helical" evidence="5">
    <location>
        <begin position="92"/>
        <end position="112"/>
    </location>
</feature>
<dbReference type="InterPro" id="IPR003689">
    <property type="entry name" value="ZIP"/>
</dbReference>
<gene>
    <name evidence="6" type="ORF">CPJCM30710_03950</name>
</gene>
<keyword evidence="3 5" id="KW-1133">Transmembrane helix</keyword>
<dbReference type="AlphaFoldDB" id="A0A919RWS4"/>
<proteinExistence type="predicted"/>
<evidence type="ECO:0000256" key="2">
    <source>
        <dbReference type="ARBA" id="ARBA00022692"/>
    </source>
</evidence>
<evidence type="ECO:0000256" key="4">
    <source>
        <dbReference type="ARBA" id="ARBA00023136"/>
    </source>
</evidence>
<dbReference type="EMBL" id="BOPZ01000002">
    <property type="protein sequence ID" value="GIM27729.1"/>
    <property type="molecule type" value="Genomic_DNA"/>
</dbReference>
<evidence type="ECO:0000256" key="1">
    <source>
        <dbReference type="ARBA" id="ARBA00004141"/>
    </source>
</evidence>
<sequence length="171" mass="18827">MAMLIDEFIPEAPRKVPSEKAGKLYRIGFVSMIALMIHNFPEGIATFVSSYDNITLGSTITLAIALHNIPEGISIAMPIYYSTGSKAKAFKYTFISGLAEPVGALLAFLFLRPFINDIILSVIFATLTGIMLYISFAELIPTSRQYGYDKVYLFSIFLGICIIPLSHVLMG</sequence>
<dbReference type="GO" id="GO:0005385">
    <property type="term" value="F:zinc ion transmembrane transporter activity"/>
    <property type="evidence" value="ECO:0007669"/>
    <property type="project" value="TreeGrafter"/>
</dbReference>
<evidence type="ECO:0000313" key="7">
    <source>
        <dbReference type="Proteomes" id="UP000679179"/>
    </source>
</evidence>
<name>A0A919RWS4_9CLOT</name>
<evidence type="ECO:0000256" key="5">
    <source>
        <dbReference type="SAM" id="Phobius"/>
    </source>
</evidence>
<comment type="subcellular location">
    <subcellularLocation>
        <location evidence="1">Membrane</location>
        <topology evidence="1">Multi-pass membrane protein</topology>
    </subcellularLocation>
</comment>
<protein>
    <recommendedName>
        <fullName evidence="8">Zinc transporter ZupT</fullName>
    </recommendedName>
</protein>
<comment type="caution">
    <text evidence="6">The sequence shown here is derived from an EMBL/GenBank/DDBJ whole genome shotgun (WGS) entry which is preliminary data.</text>
</comment>
<feature type="transmembrane region" description="Helical" evidence="5">
    <location>
        <begin position="24"/>
        <end position="40"/>
    </location>
</feature>
<evidence type="ECO:0000313" key="6">
    <source>
        <dbReference type="EMBL" id="GIM27729.1"/>
    </source>
</evidence>
<dbReference type="PANTHER" id="PTHR11040">
    <property type="entry name" value="ZINC/IRON TRANSPORTER"/>
    <property type="match status" value="1"/>
</dbReference>
<feature type="transmembrane region" description="Helical" evidence="5">
    <location>
        <begin position="151"/>
        <end position="170"/>
    </location>
</feature>
<organism evidence="6 7">
    <name type="scientific">Clostridium polyendosporum</name>
    <dbReference type="NCBI Taxonomy" id="69208"/>
    <lineage>
        <taxon>Bacteria</taxon>
        <taxon>Bacillati</taxon>
        <taxon>Bacillota</taxon>
        <taxon>Clostridia</taxon>
        <taxon>Eubacteriales</taxon>
        <taxon>Clostridiaceae</taxon>
        <taxon>Clostridium</taxon>
    </lineage>
</organism>
<dbReference type="Pfam" id="PF02535">
    <property type="entry name" value="Zip"/>
    <property type="match status" value="1"/>
</dbReference>